<dbReference type="Proteomes" id="UP000224080">
    <property type="component" value="Unassembled WGS sequence"/>
</dbReference>
<keyword evidence="3" id="KW-1185">Reference proteome</keyword>
<dbReference type="EMBL" id="PDNC01000028">
    <property type="protein sequence ID" value="PGH05689.1"/>
    <property type="molecule type" value="Genomic_DNA"/>
</dbReference>
<evidence type="ECO:0000313" key="2">
    <source>
        <dbReference type="EMBL" id="PGH05689.1"/>
    </source>
</evidence>
<protein>
    <submittedName>
        <fullName evidence="2">Uncharacterized protein</fullName>
    </submittedName>
</protein>
<reference evidence="2 3" key="1">
    <citation type="submission" date="2017-10" db="EMBL/GenBank/DDBJ databases">
        <title>Comparative genomics in systemic dimorphic fungi from Ajellomycetaceae.</title>
        <authorList>
            <person name="Munoz J.F."/>
            <person name="Mcewen J.G."/>
            <person name="Clay O.K."/>
            <person name="Cuomo C.A."/>
        </authorList>
    </citation>
    <scope>NUCLEOTIDE SEQUENCE [LARGE SCALE GENOMIC DNA]</scope>
    <source>
        <strain evidence="2 3">UAMH130</strain>
    </source>
</reference>
<gene>
    <name evidence="2" type="ORF">GX51_02849</name>
</gene>
<name>A0A2B7X9W2_9EURO</name>
<evidence type="ECO:0000313" key="3">
    <source>
        <dbReference type="Proteomes" id="UP000224080"/>
    </source>
</evidence>
<sequence>MQQHAAQPMCEPSMRASRPSHPPASAGMHNKRLSLTQSASTQAANATTSELLAIALNTQNGPKVCSNHAVSAVDIMVMKNNVHYCSSTSAHQLNYYEMASRQDHISAAYGVTKLLLDRHQARVWSRSLERVHCLGELH</sequence>
<proteinExistence type="predicted"/>
<organism evidence="2 3">
    <name type="scientific">Blastomyces parvus</name>
    <dbReference type="NCBI Taxonomy" id="2060905"/>
    <lineage>
        <taxon>Eukaryota</taxon>
        <taxon>Fungi</taxon>
        <taxon>Dikarya</taxon>
        <taxon>Ascomycota</taxon>
        <taxon>Pezizomycotina</taxon>
        <taxon>Eurotiomycetes</taxon>
        <taxon>Eurotiomycetidae</taxon>
        <taxon>Onygenales</taxon>
        <taxon>Ajellomycetaceae</taxon>
        <taxon>Blastomyces</taxon>
    </lineage>
</organism>
<accession>A0A2B7X9W2</accession>
<evidence type="ECO:0000256" key="1">
    <source>
        <dbReference type="SAM" id="MobiDB-lite"/>
    </source>
</evidence>
<comment type="caution">
    <text evidence="2">The sequence shown here is derived from an EMBL/GenBank/DDBJ whole genome shotgun (WGS) entry which is preliminary data.</text>
</comment>
<dbReference type="AlphaFoldDB" id="A0A2B7X9W2"/>
<feature type="region of interest" description="Disordered" evidence="1">
    <location>
        <begin position="1"/>
        <end position="29"/>
    </location>
</feature>